<dbReference type="SUPFAM" id="SSF52540">
    <property type="entry name" value="P-loop containing nucleoside triphosphate hydrolases"/>
    <property type="match status" value="2"/>
</dbReference>
<dbReference type="RefSeq" id="WP_023937587.1">
    <property type="nucleotide sequence ID" value="NZ_BAOU01000030.1"/>
</dbReference>
<dbReference type="InterPro" id="IPR027785">
    <property type="entry name" value="UvrD-like_helicase_C"/>
</dbReference>
<dbReference type="PANTHER" id="PTHR43788">
    <property type="entry name" value="DNA2/NAM7 HELICASE FAMILY MEMBER"/>
    <property type="match status" value="1"/>
</dbReference>
<dbReference type="Gene3D" id="3.40.50.300">
    <property type="entry name" value="P-loop containing nucleotide triphosphate hydrolases"/>
    <property type="match status" value="2"/>
</dbReference>
<dbReference type="Pfam" id="PF13538">
    <property type="entry name" value="UvrD_C_2"/>
    <property type="match status" value="1"/>
</dbReference>
<evidence type="ECO:0000256" key="2">
    <source>
        <dbReference type="ARBA" id="ARBA00022840"/>
    </source>
</evidence>
<protein>
    <submittedName>
        <fullName evidence="4">RecD-like DNA helicase Atu2026</fullName>
    </submittedName>
</protein>
<dbReference type="CDD" id="cd18809">
    <property type="entry name" value="SF1_C_RecD"/>
    <property type="match status" value="1"/>
</dbReference>
<proteinExistence type="predicted"/>
<dbReference type="PANTHER" id="PTHR43788:SF6">
    <property type="entry name" value="DNA HELICASE B"/>
    <property type="match status" value="1"/>
</dbReference>
<sequence length="471" mass="52241">MIAHSLSEQIVGNMPFTPTVSQLSAIDIFTHFLADPSPYSVFVLSGYAGTGKTSLVSSIVQTLSISGIAICLMAPTGRAAKILSTRAKRDAYTIHRIIYKSSAAMLEEGGSFSLVKEGRSGSLYVVDEASMIGQEGSNSGLFGSGDLLTDLLAYVIGTDTAKLILVGDTAQLPPVGSNISPALDTNLLTDRYGLHIYSASLTDVIRQKQESGILANATLLRDLLDNGEQILLHNCYADTHFIGGAELIESIDSAYRRYGREDVLVVCYSNKRALAYNLGIRAQVLDLEEELVRGDRLVVVRNNYAYAQNRDKTDFLANGEIVEIRRLGKYHELYEKRFVEADIYLEDRDSELTVMLLLDTLATESAHMTQGEREAFYQNVLADYQEEASVVKCRELVRKNPYWQALEVKYAYALTCHKAQGGQWPCIFIDMGLVSLMERDNSLLRWLYTALTRATQEVFFVNTPESMISHS</sequence>
<dbReference type="InterPro" id="IPR050534">
    <property type="entry name" value="Coronavir_polyprotein_1ab"/>
</dbReference>
<evidence type="ECO:0000256" key="1">
    <source>
        <dbReference type="ARBA" id="ARBA00022741"/>
    </source>
</evidence>
<dbReference type="InterPro" id="IPR027417">
    <property type="entry name" value="P-loop_NTPase"/>
</dbReference>
<dbReference type="Proteomes" id="UP000018031">
    <property type="component" value="Unassembled WGS sequence"/>
</dbReference>
<keyword evidence="4" id="KW-0378">Hydrolase</keyword>
<dbReference type="CDD" id="cd17933">
    <property type="entry name" value="DEXSc_RecD-like"/>
    <property type="match status" value="1"/>
</dbReference>
<gene>
    <name evidence="4" type="ORF">PORCRE_1117</name>
</gene>
<accession>T1DRT0</accession>
<name>T1DRT0_9PORP</name>
<feature type="domain" description="UvrD-like helicase C-terminal" evidence="3">
    <location>
        <begin position="410"/>
        <end position="461"/>
    </location>
</feature>
<evidence type="ECO:0000259" key="3">
    <source>
        <dbReference type="Pfam" id="PF13538"/>
    </source>
</evidence>
<dbReference type="Pfam" id="PF13604">
    <property type="entry name" value="AAA_30"/>
    <property type="match status" value="1"/>
</dbReference>
<dbReference type="EMBL" id="BAOU01000030">
    <property type="protein sequence ID" value="GAD05415.1"/>
    <property type="molecule type" value="Genomic_DNA"/>
</dbReference>
<keyword evidence="4" id="KW-0347">Helicase</keyword>
<keyword evidence="1" id="KW-0547">Nucleotide-binding</keyword>
<dbReference type="AlphaFoldDB" id="T1DRT0"/>
<comment type="caution">
    <text evidence="4">The sequence shown here is derived from an EMBL/GenBank/DDBJ whole genome shotgun (WGS) entry which is preliminary data.</text>
</comment>
<dbReference type="GO" id="GO:0003678">
    <property type="term" value="F:DNA helicase activity"/>
    <property type="evidence" value="ECO:0007669"/>
    <property type="project" value="UniProtKB-ARBA"/>
</dbReference>
<reference evidence="4 5" key="2">
    <citation type="journal article" date="2013" name="Genome Announc.">
        <title>Draft Genome Sequences of Porphyromonas crevioricanis JCM 15906T and Porphyromonas cansulci JCM 13913T Isolated from a Canine Oral Cavity.</title>
        <authorList>
            <person name="Sakamoto M."/>
            <person name="Tanaka N."/>
            <person name="Shiwa Y."/>
            <person name="Yoshikawa H."/>
            <person name="Ohkuma M."/>
        </authorList>
    </citation>
    <scope>NUCLEOTIDE SEQUENCE [LARGE SCALE GENOMIC DNA]</scope>
    <source>
        <strain evidence="4 5">JCM 15906</strain>
    </source>
</reference>
<dbReference type="GO" id="GO:0005524">
    <property type="term" value="F:ATP binding"/>
    <property type="evidence" value="ECO:0007669"/>
    <property type="project" value="UniProtKB-KW"/>
</dbReference>
<evidence type="ECO:0000313" key="5">
    <source>
        <dbReference type="Proteomes" id="UP000018031"/>
    </source>
</evidence>
<organism evidence="4 5">
    <name type="scientific">Porphyromonas crevioricanis JCM 15906</name>
    <dbReference type="NCBI Taxonomy" id="1305617"/>
    <lineage>
        <taxon>Bacteria</taxon>
        <taxon>Pseudomonadati</taxon>
        <taxon>Bacteroidota</taxon>
        <taxon>Bacteroidia</taxon>
        <taxon>Bacteroidales</taxon>
        <taxon>Porphyromonadaceae</taxon>
        <taxon>Porphyromonas</taxon>
    </lineage>
</organism>
<reference evidence="5" key="1">
    <citation type="journal article" date="2013" name="Genome">
        <title>Draft Genome Sequences of Porphyromonas crevioricanis JCM 15906T and Porphyromonas cansulci JCM 13913T Isolated from a Canine Oral Cavity.</title>
        <authorList>
            <person name="Sakamoto M."/>
            <person name="Tanaka N."/>
            <person name="Shiwa Y."/>
            <person name="Yoshikawa H."/>
            <person name="Ohkuma M."/>
        </authorList>
    </citation>
    <scope>NUCLEOTIDE SEQUENCE [LARGE SCALE GENOMIC DNA]</scope>
    <source>
        <strain evidence="5">JCM 15906</strain>
    </source>
</reference>
<keyword evidence="2" id="KW-0067">ATP-binding</keyword>
<evidence type="ECO:0000313" key="4">
    <source>
        <dbReference type="EMBL" id="GAD05415.1"/>
    </source>
</evidence>